<gene>
    <name evidence="1" type="ORF">HMPREF9004_1724</name>
</gene>
<dbReference type="InterPro" id="IPR013815">
    <property type="entry name" value="ATP_grasp_subdomain_1"/>
</dbReference>
<accession>N6WC64</accession>
<dbReference type="Gene3D" id="3.30.1490.20">
    <property type="entry name" value="ATP-grasp fold, A domain"/>
    <property type="match status" value="1"/>
</dbReference>
<dbReference type="PATRIC" id="fig|888050.3.peg.1661"/>
<dbReference type="PANTHER" id="PTHR39217:SF1">
    <property type="entry name" value="GLUTATHIONE SYNTHETASE"/>
    <property type="match status" value="1"/>
</dbReference>
<comment type="caution">
    <text evidence="1">The sequence shown here is derived from an EMBL/GenBank/DDBJ whole genome shotgun (WGS) entry which is preliminary data.</text>
</comment>
<protein>
    <recommendedName>
        <fullName evidence="3">Glutathione synthetase</fullName>
    </recommendedName>
</protein>
<sequence>MPGIFERMTTKPKVTLATSSAMPNLYHGEEGLLDALAERGCDPSIKIWNDPDVDWTDAGTVIVRSVSDYPLQRQAFLEWTKKVPRILNHPDILEWNTHKTYLRSLEKRGLPTIPTAWLEPEQNLSKHQIHTRFPASGEFIVKPAVSSGVRDIGRYTTLSTAQRQAAIAQVQQLLGAGRTVMLQRYLEEIDTHGEISLVFFNGLVSHAVEKRAVLHPATITEPTMHEAVVTAEAADHIAWQWGEQIRRVLHSYVRERIGRDEQFLFNRVDIVPDDEGSFRVMEVSLVDADLYLAATPEALDNFADAISVRAHW</sequence>
<dbReference type="EMBL" id="AQHZ01000024">
    <property type="protein sequence ID" value="ENO17814.1"/>
    <property type="molecule type" value="Genomic_DNA"/>
</dbReference>
<evidence type="ECO:0000313" key="2">
    <source>
        <dbReference type="Proteomes" id="UP000013015"/>
    </source>
</evidence>
<dbReference type="Gene3D" id="3.40.50.20">
    <property type="match status" value="1"/>
</dbReference>
<dbReference type="Gene3D" id="3.30.470.20">
    <property type="entry name" value="ATP-grasp fold, B domain"/>
    <property type="match status" value="1"/>
</dbReference>
<evidence type="ECO:0008006" key="3">
    <source>
        <dbReference type="Google" id="ProtNLM"/>
    </source>
</evidence>
<proteinExistence type="predicted"/>
<dbReference type="Proteomes" id="UP000013015">
    <property type="component" value="Unassembled WGS sequence"/>
</dbReference>
<dbReference type="SUPFAM" id="SSF56059">
    <property type="entry name" value="Glutathione synthetase ATP-binding domain-like"/>
    <property type="match status" value="1"/>
</dbReference>
<dbReference type="AlphaFoldDB" id="N6WC64"/>
<dbReference type="HOGENOM" id="CLU_070819_0_1_11"/>
<dbReference type="InterPro" id="IPR053191">
    <property type="entry name" value="DcsG_Biosynth_Enzyme"/>
</dbReference>
<dbReference type="GO" id="GO:0005524">
    <property type="term" value="F:ATP binding"/>
    <property type="evidence" value="ECO:0007669"/>
    <property type="project" value="InterPro"/>
</dbReference>
<reference evidence="1 2" key="1">
    <citation type="submission" date="2013-03" db="EMBL/GenBank/DDBJ databases">
        <title>Reference genome for the Human Microbiome Project.</title>
        <authorList>
            <person name="Aqrawi P."/>
            <person name="Ayvaz T."/>
            <person name="Bess C."/>
            <person name="Blankenburg K."/>
            <person name="Coyle M."/>
            <person name="Deng J."/>
            <person name="Forbes L."/>
            <person name="Fowler G."/>
            <person name="Francisco L."/>
            <person name="Fu Q."/>
            <person name="Gibbs R."/>
            <person name="Gross S."/>
            <person name="Gubbala S."/>
            <person name="Hale W."/>
            <person name="Hemphill L."/>
            <person name="Highlander S."/>
            <person name="Hirani K."/>
            <person name="Jackson L."/>
            <person name="Jakkamsetti A."/>
            <person name="Javaid M."/>
            <person name="Jayaseelan J.C."/>
            <person name="Jiang H."/>
            <person name="Joshi V."/>
            <person name="Korchina V."/>
            <person name="Kovar C."/>
            <person name="Lara F."/>
            <person name="Lee S."/>
            <person name="Liu Y."/>
            <person name="Mata R."/>
            <person name="Mathew T."/>
            <person name="Munidasa M."/>
            <person name="Muzny D."/>
            <person name="Nazareth L."/>
            <person name="Ngo R."/>
            <person name="Nguyen L."/>
            <person name="Nguyen N."/>
            <person name="Okwuonu G."/>
            <person name="Ongeri F."/>
            <person name="Palculict T."/>
            <person name="Patil S."/>
            <person name="Petrosino J."/>
            <person name="Pham C."/>
            <person name="Pham P."/>
            <person name="Pu L.-L."/>
            <person name="Qin X."/>
            <person name="Qu J."/>
            <person name="Reid J."/>
            <person name="Ross M."/>
            <person name="Ruth R."/>
            <person name="Saada N."/>
            <person name="San Lucas F."/>
            <person name="Santibanez J."/>
            <person name="Shang Y."/>
            <person name="Simmons D."/>
            <person name="Song X.-Z."/>
            <person name="Tang L.-Y."/>
            <person name="Thornton R."/>
            <person name="Warren J."/>
            <person name="Weissenberger G."/>
            <person name="Wilczek-Boney K."/>
            <person name="Worley K."/>
            <person name="Youmans B."/>
            <person name="Zhang J."/>
            <person name="Zhang L."/>
            <person name="Zhao Z."/>
            <person name="Zhou C."/>
            <person name="Zhu D."/>
            <person name="Zhu Y."/>
        </authorList>
    </citation>
    <scope>NUCLEOTIDE SEQUENCE [LARGE SCALE GENOMIC DNA]</scope>
    <source>
        <strain evidence="1 2">F0333</strain>
    </source>
</reference>
<dbReference type="STRING" id="888050.HMPREF9004_1724"/>
<keyword evidence="2" id="KW-1185">Reference proteome</keyword>
<evidence type="ECO:0000313" key="1">
    <source>
        <dbReference type="EMBL" id="ENO17814.1"/>
    </source>
</evidence>
<dbReference type="eggNOG" id="COG0189">
    <property type="taxonomic scope" value="Bacteria"/>
</dbReference>
<name>N6WC64_9ACTO</name>
<dbReference type="PANTHER" id="PTHR39217">
    <property type="match status" value="1"/>
</dbReference>
<organism evidence="1 2">
    <name type="scientific">Schaalia cardiffensis F0333</name>
    <dbReference type="NCBI Taxonomy" id="888050"/>
    <lineage>
        <taxon>Bacteria</taxon>
        <taxon>Bacillati</taxon>
        <taxon>Actinomycetota</taxon>
        <taxon>Actinomycetes</taxon>
        <taxon>Actinomycetales</taxon>
        <taxon>Actinomycetaceae</taxon>
        <taxon>Schaalia</taxon>
    </lineage>
</organism>